<dbReference type="EMBL" id="FWEV01000268">
    <property type="protein sequence ID" value="SLM31501.1"/>
    <property type="molecule type" value="Genomic_DNA"/>
</dbReference>
<sequence length="263" mass="30215">MISNSIQKASNDYRYHGRILNGDYSQMLQGRILECINAFQLIEKTGTPAMLYIAAWQEDEKQIWYEYVCHKITSILGCEPGETAGAFCRSVIESRIYKYGVKHENDDTTIRKEQIPQNALNCEREHLRSESVSAGVTEAVYKMSLQNRGEIWLNDKANIEWYQEDGIYVSLGSLTDVTKEMTAEEEREKLLVQLQDALAKVKMLSGLIPICANCKQIRDDQGYWNQIEAYISRHSDAQFSHGICPDCARKLYPDFFKSKNKKS</sequence>
<evidence type="ECO:0000313" key="1">
    <source>
        <dbReference type="EMBL" id="SLM31501.1"/>
    </source>
</evidence>
<dbReference type="STRING" id="1246637.MTBBW1_340053"/>
<reference evidence="1 2" key="1">
    <citation type="submission" date="2017-03" db="EMBL/GenBank/DDBJ databases">
        <authorList>
            <person name="Afonso C.L."/>
            <person name="Miller P.J."/>
            <person name="Scott M.A."/>
            <person name="Spackman E."/>
            <person name="Goraichik I."/>
            <person name="Dimitrov K.M."/>
            <person name="Suarez D.L."/>
            <person name="Swayne D.E."/>
        </authorList>
    </citation>
    <scope>NUCLEOTIDE SEQUENCE [LARGE SCALE GENOMIC DNA]</scope>
    <source>
        <strain evidence="1">PRJEB14757</strain>
    </source>
</reference>
<name>A0A1W1HG66_9BACT</name>
<accession>A0A1W1HG66</accession>
<dbReference type="AlphaFoldDB" id="A0A1W1HG66"/>
<evidence type="ECO:0008006" key="3">
    <source>
        <dbReference type="Google" id="ProtNLM"/>
    </source>
</evidence>
<evidence type="ECO:0000313" key="2">
    <source>
        <dbReference type="Proteomes" id="UP000191931"/>
    </source>
</evidence>
<dbReference type="RefSeq" id="WP_080800288.1">
    <property type="nucleotide sequence ID" value="NZ_LT828541.1"/>
</dbReference>
<proteinExistence type="predicted"/>
<protein>
    <recommendedName>
        <fullName evidence="3">PAC domain-containing protein</fullName>
    </recommendedName>
</protein>
<dbReference type="Proteomes" id="UP000191931">
    <property type="component" value="Unassembled WGS sequence"/>
</dbReference>
<keyword evidence="2" id="KW-1185">Reference proteome</keyword>
<organism evidence="1 2">
    <name type="scientific">Desulfamplus magnetovallimortis</name>
    <dbReference type="NCBI Taxonomy" id="1246637"/>
    <lineage>
        <taxon>Bacteria</taxon>
        <taxon>Pseudomonadati</taxon>
        <taxon>Thermodesulfobacteriota</taxon>
        <taxon>Desulfobacteria</taxon>
        <taxon>Desulfobacterales</taxon>
        <taxon>Desulfobacteraceae</taxon>
        <taxon>Desulfamplus</taxon>
    </lineage>
</organism>
<gene>
    <name evidence="1" type="ORF">MTBBW1_340053</name>
</gene>